<keyword evidence="10" id="KW-0762">Sugar transport</keyword>
<evidence type="ECO:0000256" key="1">
    <source>
        <dbReference type="ARBA" id="ARBA00004141"/>
    </source>
</evidence>
<dbReference type="SUPFAM" id="SSF103473">
    <property type="entry name" value="MFS general substrate transporter"/>
    <property type="match status" value="1"/>
</dbReference>
<dbReference type="NCBIfam" id="TIGR00879">
    <property type="entry name" value="SP"/>
    <property type="match status" value="1"/>
</dbReference>
<dbReference type="PROSITE" id="PS00217">
    <property type="entry name" value="SUGAR_TRANSPORT_2"/>
    <property type="match status" value="1"/>
</dbReference>
<keyword evidence="6 8" id="KW-0472">Membrane</keyword>
<dbReference type="Pfam" id="PF00083">
    <property type="entry name" value="Sugar_tr"/>
    <property type="match status" value="1"/>
</dbReference>
<evidence type="ECO:0000256" key="8">
    <source>
        <dbReference type="SAM" id="Phobius"/>
    </source>
</evidence>
<name>A0A2T2NBT7_CORCC</name>
<evidence type="ECO:0000256" key="6">
    <source>
        <dbReference type="ARBA" id="ARBA00023136"/>
    </source>
</evidence>
<reference evidence="10 11" key="1">
    <citation type="journal article" date="2018" name="Front. Microbiol.">
        <title>Genome-Wide Analysis of Corynespora cassiicola Leaf Fall Disease Putative Effectors.</title>
        <authorList>
            <person name="Lopez D."/>
            <person name="Ribeiro S."/>
            <person name="Label P."/>
            <person name="Fumanal B."/>
            <person name="Venisse J.S."/>
            <person name="Kohler A."/>
            <person name="de Oliveira R.R."/>
            <person name="Labutti K."/>
            <person name="Lipzen A."/>
            <person name="Lail K."/>
            <person name="Bauer D."/>
            <person name="Ohm R.A."/>
            <person name="Barry K.W."/>
            <person name="Spatafora J."/>
            <person name="Grigoriev I.V."/>
            <person name="Martin F.M."/>
            <person name="Pujade-Renaud V."/>
        </authorList>
    </citation>
    <scope>NUCLEOTIDE SEQUENCE [LARGE SCALE GENOMIC DNA]</scope>
    <source>
        <strain evidence="10 11">Philippines</strain>
    </source>
</reference>
<dbReference type="InterPro" id="IPR003663">
    <property type="entry name" value="Sugar/inositol_transpt"/>
</dbReference>
<dbReference type="PRINTS" id="PR00171">
    <property type="entry name" value="SUGRTRNSPORT"/>
</dbReference>
<dbReference type="InterPro" id="IPR036259">
    <property type="entry name" value="MFS_trans_sf"/>
</dbReference>
<proteinExistence type="inferred from homology"/>
<evidence type="ECO:0000256" key="3">
    <source>
        <dbReference type="ARBA" id="ARBA00022448"/>
    </source>
</evidence>
<dbReference type="EMBL" id="KZ678141">
    <property type="protein sequence ID" value="PSN62508.1"/>
    <property type="molecule type" value="Genomic_DNA"/>
</dbReference>
<evidence type="ECO:0000256" key="7">
    <source>
        <dbReference type="RuleBase" id="RU003346"/>
    </source>
</evidence>
<dbReference type="InterPro" id="IPR020846">
    <property type="entry name" value="MFS_dom"/>
</dbReference>
<evidence type="ECO:0000256" key="4">
    <source>
        <dbReference type="ARBA" id="ARBA00022692"/>
    </source>
</evidence>
<keyword evidence="4 8" id="KW-0812">Transmembrane</keyword>
<feature type="transmembrane region" description="Helical" evidence="8">
    <location>
        <begin position="176"/>
        <end position="198"/>
    </location>
</feature>
<feature type="transmembrane region" description="Helical" evidence="8">
    <location>
        <begin position="412"/>
        <end position="437"/>
    </location>
</feature>
<dbReference type="PANTHER" id="PTHR48022:SF42">
    <property type="entry name" value="MAJOR FACILITATOR SUPERFAMILY (MFS) PROFILE DOMAIN-CONTAINING PROTEIN"/>
    <property type="match status" value="1"/>
</dbReference>
<dbReference type="GO" id="GO:0005351">
    <property type="term" value="F:carbohydrate:proton symporter activity"/>
    <property type="evidence" value="ECO:0007669"/>
    <property type="project" value="TreeGrafter"/>
</dbReference>
<organism evidence="10 11">
    <name type="scientific">Corynespora cassiicola Philippines</name>
    <dbReference type="NCBI Taxonomy" id="1448308"/>
    <lineage>
        <taxon>Eukaryota</taxon>
        <taxon>Fungi</taxon>
        <taxon>Dikarya</taxon>
        <taxon>Ascomycota</taxon>
        <taxon>Pezizomycotina</taxon>
        <taxon>Dothideomycetes</taxon>
        <taxon>Pleosporomycetidae</taxon>
        <taxon>Pleosporales</taxon>
        <taxon>Corynesporascaceae</taxon>
        <taxon>Corynespora</taxon>
    </lineage>
</organism>
<feature type="transmembrane region" description="Helical" evidence="8">
    <location>
        <begin position="304"/>
        <end position="325"/>
    </location>
</feature>
<dbReference type="AlphaFoldDB" id="A0A2T2NBT7"/>
<evidence type="ECO:0000256" key="5">
    <source>
        <dbReference type="ARBA" id="ARBA00022989"/>
    </source>
</evidence>
<comment type="subcellular location">
    <subcellularLocation>
        <location evidence="1">Membrane</location>
        <topology evidence="1">Multi-pass membrane protein</topology>
    </subcellularLocation>
</comment>
<evidence type="ECO:0000256" key="2">
    <source>
        <dbReference type="ARBA" id="ARBA00010992"/>
    </source>
</evidence>
<keyword evidence="11" id="KW-1185">Reference proteome</keyword>
<dbReference type="PANTHER" id="PTHR48022">
    <property type="entry name" value="PLASTIDIC GLUCOSE TRANSPORTER 4"/>
    <property type="match status" value="1"/>
</dbReference>
<feature type="transmembrane region" description="Helical" evidence="8">
    <location>
        <begin position="86"/>
        <end position="104"/>
    </location>
</feature>
<dbReference type="InterPro" id="IPR050360">
    <property type="entry name" value="MFS_Sugar_Transporters"/>
</dbReference>
<evidence type="ECO:0000313" key="10">
    <source>
        <dbReference type="EMBL" id="PSN62508.1"/>
    </source>
</evidence>
<dbReference type="PROSITE" id="PS00216">
    <property type="entry name" value="SUGAR_TRANSPORT_1"/>
    <property type="match status" value="1"/>
</dbReference>
<feature type="transmembrane region" description="Helical" evidence="8">
    <location>
        <begin position="210"/>
        <end position="231"/>
    </location>
</feature>
<dbReference type="FunFam" id="1.20.1250.20:FF:000026">
    <property type="entry name" value="MFS quinate transporter QutD"/>
    <property type="match status" value="1"/>
</dbReference>
<dbReference type="PROSITE" id="PS50850">
    <property type="entry name" value="MFS"/>
    <property type="match status" value="1"/>
</dbReference>
<dbReference type="OrthoDB" id="508119at2759"/>
<dbReference type="Gene3D" id="1.20.1250.20">
    <property type="entry name" value="MFS general substrate transporter like domains"/>
    <property type="match status" value="1"/>
</dbReference>
<comment type="similarity">
    <text evidence="2 7">Belongs to the major facilitator superfamily. Sugar transporter (TC 2.A.1.1) family.</text>
</comment>
<feature type="transmembrane region" description="Helical" evidence="8">
    <location>
        <begin position="141"/>
        <end position="164"/>
    </location>
</feature>
<feature type="domain" description="Major facilitator superfamily (MFS) profile" evidence="9">
    <location>
        <begin position="42"/>
        <end position="502"/>
    </location>
</feature>
<dbReference type="InterPro" id="IPR005828">
    <property type="entry name" value="MFS_sugar_transport-like"/>
</dbReference>
<keyword evidence="5 8" id="KW-1133">Transmembrane helix</keyword>
<gene>
    <name evidence="10" type="ORF">BS50DRAFT_501767</name>
</gene>
<feature type="transmembrane region" description="Helical" evidence="8">
    <location>
        <begin position="345"/>
        <end position="364"/>
    </location>
</feature>
<dbReference type="Proteomes" id="UP000240883">
    <property type="component" value="Unassembled WGS sequence"/>
</dbReference>
<feature type="transmembrane region" description="Helical" evidence="8">
    <location>
        <begin position="373"/>
        <end position="392"/>
    </location>
</feature>
<protein>
    <submittedName>
        <fullName evidence="10">Sugar transporter</fullName>
    </submittedName>
</protein>
<dbReference type="GO" id="GO:0016020">
    <property type="term" value="C:membrane"/>
    <property type="evidence" value="ECO:0007669"/>
    <property type="project" value="UniProtKB-SubCell"/>
</dbReference>
<sequence length="532" mass="59304">MEKSPAVEKTETQHTFISDIDVPGESFPETPREVRNWRVYLYCLAVCMGSVALGYDVSVMGGTLILPAFERDFGLLNKSQKQLDDMTSNIVSCFQAGMFFGALASYPISDRWGRKWCMTIATVVFLGGASMQTASHGMVGLVMAGRAVAGIGIGGAAPVIPVYIAEIAPPVIRGKLIGFFEIGSQGAQMLGFWVNYAVNRTISPNSNTQWMVPLGLQLLPGAIMIAVLPFCPESPRWLSSKDKFDEAERILMDLRQLPITHPYVAREMAEIRAEVEFQSYLESIRPGFKNKLKDLFKKGIRNRIAIGLCLMMCQNMTGVNIITYYSPRIFATLGIQSTDLRLFATGFYGVAKTLGMVIFSFWVADHLGRRKGLIWGAFVGAVPMLYLGGYVMRSDPEAAAAAGRTNMSGWGYLAMVCVYLYGVIYCATWQGITWLYASEIYPMYLRSLCMALTIADERLWSYTVSRSTPYMISDIGYGTYFFFGALMICMGFWAWWCIRETKGIPIEEMDLLFGSPHTRRRVNDLKEAEAAE</sequence>
<feature type="transmembrane region" description="Helical" evidence="8">
    <location>
        <begin position="475"/>
        <end position="496"/>
    </location>
</feature>
<evidence type="ECO:0000259" key="9">
    <source>
        <dbReference type="PROSITE" id="PS50850"/>
    </source>
</evidence>
<feature type="transmembrane region" description="Helical" evidence="8">
    <location>
        <begin position="39"/>
        <end position="66"/>
    </location>
</feature>
<feature type="transmembrane region" description="Helical" evidence="8">
    <location>
        <begin position="116"/>
        <end position="135"/>
    </location>
</feature>
<evidence type="ECO:0000313" key="11">
    <source>
        <dbReference type="Proteomes" id="UP000240883"/>
    </source>
</evidence>
<accession>A0A2T2NBT7</accession>
<dbReference type="InterPro" id="IPR005829">
    <property type="entry name" value="Sugar_transporter_CS"/>
</dbReference>
<keyword evidence="3 7" id="KW-0813">Transport</keyword>